<feature type="compositionally biased region" description="Basic and acidic residues" evidence="1">
    <location>
        <begin position="11"/>
        <end position="20"/>
    </location>
</feature>
<evidence type="ECO:0000313" key="3">
    <source>
        <dbReference type="Proteomes" id="UP000314294"/>
    </source>
</evidence>
<proteinExistence type="predicted"/>
<dbReference type="AlphaFoldDB" id="A0A4Z2IQH1"/>
<reference evidence="2 3" key="1">
    <citation type="submission" date="2019-03" db="EMBL/GenBank/DDBJ databases">
        <title>First draft genome of Liparis tanakae, snailfish: a comprehensive survey of snailfish specific genes.</title>
        <authorList>
            <person name="Kim W."/>
            <person name="Song I."/>
            <person name="Jeong J.-H."/>
            <person name="Kim D."/>
            <person name="Kim S."/>
            <person name="Ryu S."/>
            <person name="Song J.Y."/>
            <person name="Lee S.K."/>
        </authorList>
    </citation>
    <scope>NUCLEOTIDE SEQUENCE [LARGE SCALE GENOMIC DNA]</scope>
    <source>
        <tissue evidence="2">Muscle</tissue>
    </source>
</reference>
<feature type="compositionally biased region" description="Polar residues" evidence="1">
    <location>
        <begin position="1"/>
        <end position="10"/>
    </location>
</feature>
<dbReference type="EMBL" id="SRLO01000058">
    <property type="protein sequence ID" value="TNN80037.1"/>
    <property type="molecule type" value="Genomic_DNA"/>
</dbReference>
<feature type="region of interest" description="Disordered" evidence="1">
    <location>
        <begin position="32"/>
        <end position="56"/>
    </location>
</feature>
<name>A0A4Z2IQH1_9TELE</name>
<accession>A0A4Z2IQH1</accession>
<feature type="region of interest" description="Disordered" evidence="1">
    <location>
        <begin position="1"/>
        <end position="20"/>
    </location>
</feature>
<evidence type="ECO:0000313" key="2">
    <source>
        <dbReference type="EMBL" id="TNN80037.1"/>
    </source>
</evidence>
<organism evidence="2 3">
    <name type="scientific">Liparis tanakae</name>
    <name type="common">Tanaka's snailfish</name>
    <dbReference type="NCBI Taxonomy" id="230148"/>
    <lineage>
        <taxon>Eukaryota</taxon>
        <taxon>Metazoa</taxon>
        <taxon>Chordata</taxon>
        <taxon>Craniata</taxon>
        <taxon>Vertebrata</taxon>
        <taxon>Euteleostomi</taxon>
        <taxon>Actinopterygii</taxon>
        <taxon>Neopterygii</taxon>
        <taxon>Teleostei</taxon>
        <taxon>Neoteleostei</taxon>
        <taxon>Acanthomorphata</taxon>
        <taxon>Eupercaria</taxon>
        <taxon>Perciformes</taxon>
        <taxon>Cottioidei</taxon>
        <taxon>Cottales</taxon>
        <taxon>Liparidae</taxon>
        <taxon>Liparis</taxon>
    </lineage>
</organism>
<gene>
    <name evidence="2" type="ORF">EYF80_009688</name>
</gene>
<comment type="caution">
    <text evidence="2">The sequence shown here is derived from an EMBL/GenBank/DDBJ whole genome shotgun (WGS) entry which is preliminary data.</text>
</comment>
<keyword evidence="3" id="KW-1185">Reference proteome</keyword>
<dbReference type="Proteomes" id="UP000314294">
    <property type="component" value="Unassembled WGS sequence"/>
</dbReference>
<evidence type="ECO:0000256" key="1">
    <source>
        <dbReference type="SAM" id="MobiDB-lite"/>
    </source>
</evidence>
<sequence length="100" mass="11234">MNAEQKPTTAENKDVNKEQIQETALLRAEQGRSLYPASGEHKAAHTGPPGHVTTSRYIVTSSPSRLKRLEQRHQIPLRCYESTCVQQASDRCRSTEIESN</sequence>
<protein>
    <submittedName>
        <fullName evidence="2">Uncharacterized protein</fullName>
    </submittedName>
</protein>